<evidence type="ECO:0000313" key="3">
    <source>
        <dbReference type="EMBL" id="GAA3678461.1"/>
    </source>
</evidence>
<reference evidence="4" key="1">
    <citation type="journal article" date="2019" name="Int. J. Syst. Evol. Microbiol.">
        <title>The Global Catalogue of Microorganisms (GCM) 10K type strain sequencing project: providing services to taxonomists for standard genome sequencing and annotation.</title>
        <authorList>
            <consortium name="The Broad Institute Genomics Platform"/>
            <consortium name="The Broad Institute Genome Sequencing Center for Infectious Disease"/>
            <person name="Wu L."/>
            <person name="Ma J."/>
        </authorList>
    </citation>
    <scope>NUCLEOTIDE SEQUENCE [LARGE SCALE GENOMIC DNA]</scope>
    <source>
        <strain evidence="4">JCM 17494</strain>
    </source>
</reference>
<dbReference type="InterPro" id="IPR014544">
    <property type="entry name" value="UCP028408"/>
</dbReference>
<feature type="domain" description="DUF3322" evidence="2">
    <location>
        <begin position="10"/>
        <end position="192"/>
    </location>
</feature>
<dbReference type="InterPro" id="IPR024534">
    <property type="entry name" value="JetD_C"/>
</dbReference>
<proteinExistence type="predicted"/>
<protein>
    <submittedName>
        <fullName evidence="3">DUF3322 and DUF2220 domain-containing protein</fullName>
    </submittedName>
</protein>
<dbReference type="Pfam" id="PF09983">
    <property type="entry name" value="JetD_C"/>
    <property type="match status" value="1"/>
</dbReference>
<gene>
    <name evidence="3" type="ORF">GCM10022267_76560</name>
</gene>
<name>A0ABP7C392_9PSEU</name>
<feature type="domain" description="Wadjet protein JetD C-terminal" evidence="1">
    <location>
        <begin position="216"/>
        <end position="382"/>
    </location>
</feature>
<sequence>MAAPRTWSTPTDVVNRLKRRWDNGDFLRMFAAGEEWVPLGIPLRSPTASDLSTRFGEVQEWVSQWREVDQRLLRVETKTVGGRIIGTNELPGRVWIDSYDQLWSLLRRTSDVRRFTELLHATQTLAPGPAGWMIAKPLEALSFDRVWDKLITTVLWIDNHATRDMYVRQVDVPGVDTKFIEGHRKILGLLLDHHLPAHRIDPAYPHSEFTSRYRFRRKPGYVRFRWLGSHEGFSELAVRVDELATRPLPVSTVFVVENDVTYLAFPPVEDSVVVFGGGYALSQLEPLSWLSERELVYWGDIDTHGFAILDRLRAKFGHVRSMLMDRATLLAHEDQWVRESAPVNAHLRSLHPDEATLYNDLVEDALGTAVRLEQERVSYSALQGATR</sequence>
<keyword evidence="4" id="KW-1185">Reference proteome</keyword>
<dbReference type="RefSeq" id="WP_346135629.1">
    <property type="nucleotide sequence ID" value="NZ_BAABBE010000034.1"/>
</dbReference>
<dbReference type="EMBL" id="BAABBE010000034">
    <property type="protein sequence ID" value="GAA3678461.1"/>
    <property type="molecule type" value="Genomic_DNA"/>
</dbReference>
<evidence type="ECO:0000259" key="1">
    <source>
        <dbReference type="Pfam" id="PF09983"/>
    </source>
</evidence>
<dbReference type="InterPro" id="IPR024537">
    <property type="entry name" value="DUF3322"/>
</dbReference>
<organism evidence="3 4">
    <name type="scientific">Lentzea roselyniae</name>
    <dbReference type="NCBI Taxonomy" id="531940"/>
    <lineage>
        <taxon>Bacteria</taxon>
        <taxon>Bacillati</taxon>
        <taxon>Actinomycetota</taxon>
        <taxon>Actinomycetes</taxon>
        <taxon>Pseudonocardiales</taxon>
        <taxon>Pseudonocardiaceae</taxon>
        <taxon>Lentzea</taxon>
    </lineage>
</organism>
<dbReference type="PIRSF" id="PIRSF028408">
    <property type="entry name" value="UCP028408"/>
    <property type="match status" value="1"/>
</dbReference>
<accession>A0ABP7C392</accession>
<evidence type="ECO:0000259" key="2">
    <source>
        <dbReference type="Pfam" id="PF11795"/>
    </source>
</evidence>
<dbReference type="Proteomes" id="UP001500711">
    <property type="component" value="Unassembled WGS sequence"/>
</dbReference>
<dbReference type="Pfam" id="PF11795">
    <property type="entry name" value="DUF3322"/>
    <property type="match status" value="1"/>
</dbReference>
<comment type="caution">
    <text evidence="3">The sequence shown here is derived from an EMBL/GenBank/DDBJ whole genome shotgun (WGS) entry which is preliminary data.</text>
</comment>
<evidence type="ECO:0000313" key="4">
    <source>
        <dbReference type="Proteomes" id="UP001500711"/>
    </source>
</evidence>